<dbReference type="CDD" id="cd18873">
    <property type="entry name" value="NUDIX_NadM_like"/>
    <property type="match status" value="1"/>
</dbReference>
<dbReference type="InterPro" id="IPR015797">
    <property type="entry name" value="NUDIX_hydrolase-like_dom_sf"/>
</dbReference>
<dbReference type="InterPro" id="IPR036390">
    <property type="entry name" value="WH_DNA-bd_sf"/>
</dbReference>
<dbReference type="RefSeq" id="WP_345480128.1">
    <property type="nucleotide sequence ID" value="NZ_BAABLP010000002.1"/>
</dbReference>
<evidence type="ECO:0000313" key="4">
    <source>
        <dbReference type="Proteomes" id="UP001500121"/>
    </source>
</evidence>
<evidence type="ECO:0000313" key="3">
    <source>
        <dbReference type="EMBL" id="GAA4742306.1"/>
    </source>
</evidence>
<dbReference type="InterPro" id="IPR036388">
    <property type="entry name" value="WH-like_DNA-bd_sf"/>
</dbReference>
<organism evidence="3 4">
    <name type="scientific">Amnibacterium soli</name>
    <dbReference type="NCBI Taxonomy" id="1282736"/>
    <lineage>
        <taxon>Bacteria</taxon>
        <taxon>Bacillati</taxon>
        <taxon>Actinomycetota</taxon>
        <taxon>Actinomycetes</taxon>
        <taxon>Micrococcales</taxon>
        <taxon>Microbacteriaceae</taxon>
        <taxon>Amnibacterium</taxon>
    </lineage>
</organism>
<dbReference type="Gene3D" id="1.10.10.10">
    <property type="entry name" value="Winged helix-like DNA-binding domain superfamily/Winged helix DNA-binding domain"/>
    <property type="match status" value="1"/>
</dbReference>
<dbReference type="PANTHER" id="PTHR43736">
    <property type="entry name" value="ADP-RIBOSE PYROPHOSPHATASE"/>
    <property type="match status" value="1"/>
</dbReference>
<protein>
    <submittedName>
        <fullName evidence="3">NUDIX domain-containing protein</fullName>
    </submittedName>
</protein>
<dbReference type="Gene3D" id="3.90.79.10">
    <property type="entry name" value="Nucleoside Triphosphate Pyrophosphohydrolase"/>
    <property type="match status" value="1"/>
</dbReference>
<dbReference type="SUPFAM" id="SSF46785">
    <property type="entry name" value="Winged helix' DNA-binding domain"/>
    <property type="match status" value="1"/>
</dbReference>
<dbReference type="Pfam" id="PF21906">
    <property type="entry name" value="WHD_NrtR"/>
    <property type="match status" value="1"/>
</dbReference>
<comment type="caution">
    <text evidence="3">The sequence shown here is derived from an EMBL/GenBank/DDBJ whole genome shotgun (WGS) entry which is preliminary data.</text>
</comment>
<accession>A0ABP8Z0B2</accession>
<gene>
    <name evidence="3" type="ORF">GCM10025783_12050</name>
</gene>
<proteinExistence type="predicted"/>
<feature type="region of interest" description="Disordered" evidence="1">
    <location>
        <begin position="183"/>
        <end position="209"/>
    </location>
</feature>
<sequence>MTSADRPLDSFPRPNVAVDTAVLTVLDDELSVVLSDTQGDLRLPGTFLRPGERLRDAVQRSLDQKAGIRDLVPEQLDVFDDPERDTRGWVLSVAHFAVVPSRHIDSASARVVPVRGIGPLPFDHEEIVRQAVGRLRREYDRTADPRGLAGTAGTAFTLRDLQRLHEAVAGEELRRETFRKRMEPQVEPTGETLRGVVGKPPRLFRRKQR</sequence>
<dbReference type="Proteomes" id="UP001500121">
    <property type="component" value="Unassembled WGS sequence"/>
</dbReference>
<dbReference type="EMBL" id="BAABLP010000002">
    <property type="protein sequence ID" value="GAA4742306.1"/>
    <property type="molecule type" value="Genomic_DNA"/>
</dbReference>
<evidence type="ECO:0000256" key="1">
    <source>
        <dbReference type="SAM" id="MobiDB-lite"/>
    </source>
</evidence>
<feature type="domain" description="NrtR DNA-binding winged helix" evidence="2">
    <location>
        <begin position="155"/>
        <end position="205"/>
    </location>
</feature>
<dbReference type="PANTHER" id="PTHR43736:SF4">
    <property type="entry name" value="SLR1690 PROTEIN"/>
    <property type="match status" value="1"/>
</dbReference>
<reference evidence="4" key="1">
    <citation type="journal article" date="2019" name="Int. J. Syst. Evol. Microbiol.">
        <title>The Global Catalogue of Microorganisms (GCM) 10K type strain sequencing project: providing services to taxonomists for standard genome sequencing and annotation.</title>
        <authorList>
            <consortium name="The Broad Institute Genomics Platform"/>
            <consortium name="The Broad Institute Genome Sequencing Center for Infectious Disease"/>
            <person name="Wu L."/>
            <person name="Ma J."/>
        </authorList>
    </citation>
    <scope>NUCLEOTIDE SEQUENCE [LARGE SCALE GENOMIC DNA]</scope>
    <source>
        <strain evidence="4">JCM 19015</strain>
    </source>
</reference>
<keyword evidence="4" id="KW-1185">Reference proteome</keyword>
<dbReference type="SUPFAM" id="SSF55811">
    <property type="entry name" value="Nudix"/>
    <property type="match status" value="1"/>
</dbReference>
<evidence type="ECO:0000259" key="2">
    <source>
        <dbReference type="Pfam" id="PF21906"/>
    </source>
</evidence>
<dbReference type="InterPro" id="IPR054105">
    <property type="entry name" value="WHD_NrtR"/>
</dbReference>
<name>A0ABP8Z0B2_9MICO</name>